<feature type="region of interest" description="Disordered" evidence="5">
    <location>
        <begin position="524"/>
        <end position="546"/>
    </location>
</feature>
<dbReference type="PANTHER" id="PTHR10159">
    <property type="entry name" value="DUAL SPECIFICITY PROTEIN PHOSPHATASE"/>
    <property type="match status" value="1"/>
</dbReference>
<evidence type="ECO:0000256" key="3">
    <source>
        <dbReference type="ARBA" id="ARBA00022801"/>
    </source>
</evidence>
<dbReference type="Gene3D" id="3.90.190.10">
    <property type="entry name" value="Protein tyrosine phosphatase superfamily"/>
    <property type="match status" value="1"/>
</dbReference>
<keyword evidence="4" id="KW-0904">Protein phosphatase</keyword>
<evidence type="ECO:0000313" key="8">
    <source>
        <dbReference type="EMBL" id="ORY76439.1"/>
    </source>
</evidence>
<dbReference type="EC" id="3.1.3.48" evidence="2"/>
<dbReference type="EMBL" id="MCOG01000022">
    <property type="protein sequence ID" value="ORY76439.1"/>
    <property type="molecule type" value="Genomic_DNA"/>
</dbReference>
<dbReference type="PROSITE" id="PS50054">
    <property type="entry name" value="TYR_PHOSPHATASE_DUAL"/>
    <property type="match status" value="1"/>
</dbReference>
<dbReference type="STRING" id="1754190.A0A1Y2EXW2"/>
<dbReference type="GO" id="GO:0017017">
    <property type="term" value="F:MAP kinase tyrosine/serine/threonine phosphatase activity"/>
    <property type="evidence" value="ECO:0007669"/>
    <property type="project" value="TreeGrafter"/>
</dbReference>
<accession>A0A1Y2EXW2</accession>
<dbReference type="CDD" id="cd14498">
    <property type="entry name" value="DSP"/>
    <property type="match status" value="1"/>
</dbReference>
<evidence type="ECO:0000256" key="1">
    <source>
        <dbReference type="ARBA" id="ARBA00008601"/>
    </source>
</evidence>
<feature type="domain" description="Tyrosine specific protein phosphatases" evidence="7">
    <location>
        <begin position="412"/>
        <end position="472"/>
    </location>
</feature>
<keyword evidence="3" id="KW-0378">Hydrolase</keyword>
<feature type="domain" description="Tyrosine-protein phosphatase" evidence="6">
    <location>
        <begin position="274"/>
        <end position="491"/>
    </location>
</feature>
<reference evidence="8 9" key="1">
    <citation type="submission" date="2016-08" db="EMBL/GenBank/DDBJ databases">
        <title>A Parts List for Fungal Cellulosomes Revealed by Comparative Genomics.</title>
        <authorList>
            <consortium name="DOE Joint Genome Institute"/>
            <person name="Haitjema C.H."/>
            <person name="Gilmore S.P."/>
            <person name="Henske J.K."/>
            <person name="Solomon K.V."/>
            <person name="De Groot R."/>
            <person name="Kuo A."/>
            <person name="Mondo S.J."/>
            <person name="Salamov A.A."/>
            <person name="Labutti K."/>
            <person name="Zhao Z."/>
            <person name="Chiniquy J."/>
            <person name="Barry K."/>
            <person name="Brewer H.M."/>
            <person name="Purvine S.O."/>
            <person name="Wright A.T."/>
            <person name="Boxma B."/>
            <person name="Van Alen T."/>
            <person name="Hackstein J.H."/>
            <person name="Baker S.E."/>
            <person name="Grigoriev I.V."/>
            <person name="O'Malley M.A."/>
        </authorList>
    </citation>
    <scope>NUCLEOTIDE SEQUENCE [LARGE SCALE GENOMIC DNA]</scope>
    <source>
        <strain evidence="8 9">G1</strain>
    </source>
</reference>
<name>A0A1Y2EXW2_9FUNG</name>
<dbReference type="PROSITE" id="PS50056">
    <property type="entry name" value="TYR_PHOSPHATASE_2"/>
    <property type="match status" value="1"/>
</dbReference>
<gene>
    <name evidence="8" type="ORF">LY90DRAFT_698777</name>
</gene>
<dbReference type="SUPFAM" id="SSF52799">
    <property type="entry name" value="(Phosphotyrosine protein) phosphatases II"/>
    <property type="match status" value="1"/>
</dbReference>
<comment type="caution">
    <text evidence="8">The sequence shown here is derived from an EMBL/GenBank/DDBJ whole genome shotgun (WGS) entry which is preliminary data.</text>
</comment>
<keyword evidence="9" id="KW-1185">Reference proteome</keyword>
<dbReference type="InterPro" id="IPR000340">
    <property type="entry name" value="Dual-sp_phosphatase_cat-dom"/>
</dbReference>
<sequence>MATTIATDKLSINTNFNNDNTEISKPKTKTKVKPKLNITILRKSNEPSPVKSGNNDLSELTATMNNTISTSISINSTPTNSTFVNASTPTSNNVNNSGVNTIDSTVNSILVTNNLKKLEIDNGYVPSKKYSKKMKEANKVLLPLSIKRARQTLQPSCTSATIPPKRHFFEYRATTLDIDDSVLSPNNSPLNKEYPLPRDKKLMNNQNKPSLIIDNNNNNNINDNDNNSNNYDQIKSSIDDDYYGISLADEFMQQQRQTKDSESVLTASEPYKYGPICILPYLYLGCEENAADKNILHDLNIGALLNVAYEVNNPFIQSFLQKDSQSLIKNSKITDDEIDIEMIYDDNAVIEIDHKFSSEVDDEFDKEAEKSLFISKTEMSTVEAIRDLSASLKHNIRYKKFYWQHNQDHLSKYFDKAFDYINESRNKKRAVLVSCQQGVSRSASLIIAYIMKTLHLNVAQAYAFVKLRNPHISPNLNLMNQLTEFEKILFQNTNNSFNSTTATTIPTTKNNLLYKDFQKLVKAEKQQQQQQRQQQQRQRLNQNKQE</sequence>
<dbReference type="GO" id="GO:0033550">
    <property type="term" value="F:MAP kinase tyrosine phosphatase activity"/>
    <property type="evidence" value="ECO:0007669"/>
    <property type="project" value="TreeGrafter"/>
</dbReference>
<dbReference type="InterPro" id="IPR020422">
    <property type="entry name" value="TYR_PHOSPHATASE_DUAL_dom"/>
</dbReference>
<comment type="similarity">
    <text evidence="1">Belongs to the protein-tyrosine phosphatase family. Non-receptor class dual specificity subfamily.</text>
</comment>
<evidence type="ECO:0000259" key="7">
    <source>
        <dbReference type="PROSITE" id="PS50056"/>
    </source>
</evidence>
<dbReference type="InterPro" id="IPR000387">
    <property type="entry name" value="Tyr_Pase_dom"/>
</dbReference>
<dbReference type="Proteomes" id="UP000193920">
    <property type="component" value="Unassembled WGS sequence"/>
</dbReference>
<protein>
    <recommendedName>
        <fullName evidence="2">protein-tyrosine-phosphatase</fullName>
        <ecNumber evidence="2">3.1.3.48</ecNumber>
    </recommendedName>
</protein>
<dbReference type="InterPro" id="IPR029021">
    <property type="entry name" value="Prot-tyrosine_phosphatase-like"/>
</dbReference>
<evidence type="ECO:0000256" key="4">
    <source>
        <dbReference type="ARBA" id="ARBA00022912"/>
    </source>
</evidence>
<dbReference type="Pfam" id="PF00782">
    <property type="entry name" value="DSPc"/>
    <property type="match status" value="1"/>
</dbReference>
<evidence type="ECO:0000256" key="2">
    <source>
        <dbReference type="ARBA" id="ARBA00013064"/>
    </source>
</evidence>
<dbReference type="PANTHER" id="PTHR10159:SF519">
    <property type="entry name" value="DUAL SPECIFICITY PROTEIN PHOSPHATASE MPK3"/>
    <property type="match status" value="1"/>
</dbReference>
<organism evidence="8 9">
    <name type="scientific">Neocallimastix californiae</name>
    <dbReference type="NCBI Taxonomy" id="1754190"/>
    <lineage>
        <taxon>Eukaryota</taxon>
        <taxon>Fungi</taxon>
        <taxon>Fungi incertae sedis</taxon>
        <taxon>Chytridiomycota</taxon>
        <taxon>Chytridiomycota incertae sedis</taxon>
        <taxon>Neocallimastigomycetes</taxon>
        <taxon>Neocallimastigales</taxon>
        <taxon>Neocallimastigaceae</taxon>
        <taxon>Neocallimastix</taxon>
    </lineage>
</organism>
<dbReference type="OrthoDB" id="273181at2759"/>
<dbReference type="SMART" id="SM00195">
    <property type="entry name" value="DSPc"/>
    <property type="match status" value="1"/>
</dbReference>
<dbReference type="GO" id="GO:0008330">
    <property type="term" value="F:protein tyrosine/threonine phosphatase activity"/>
    <property type="evidence" value="ECO:0007669"/>
    <property type="project" value="TreeGrafter"/>
</dbReference>
<dbReference type="GO" id="GO:0043409">
    <property type="term" value="P:negative regulation of MAPK cascade"/>
    <property type="evidence" value="ECO:0007669"/>
    <property type="project" value="TreeGrafter"/>
</dbReference>
<feature type="compositionally biased region" description="Low complexity" evidence="5">
    <location>
        <begin position="526"/>
        <end position="539"/>
    </location>
</feature>
<evidence type="ECO:0000259" key="6">
    <source>
        <dbReference type="PROSITE" id="PS50054"/>
    </source>
</evidence>
<evidence type="ECO:0000256" key="5">
    <source>
        <dbReference type="SAM" id="MobiDB-lite"/>
    </source>
</evidence>
<dbReference type="GO" id="GO:0005737">
    <property type="term" value="C:cytoplasm"/>
    <property type="evidence" value="ECO:0007669"/>
    <property type="project" value="TreeGrafter"/>
</dbReference>
<proteinExistence type="inferred from homology"/>
<dbReference type="AlphaFoldDB" id="A0A1Y2EXW2"/>
<feature type="region of interest" description="Disordered" evidence="5">
    <location>
        <begin position="184"/>
        <end position="204"/>
    </location>
</feature>
<evidence type="ECO:0000313" key="9">
    <source>
        <dbReference type="Proteomes" id="UP000193920"/>
    </source>
</evidence>